<dbReference type="KEGG" id="gdi:GDI3798"/>
<evidence type="ECO:0000313" key="1">
    <source>
        <dbReference type="EMBL" id="CAP57741.1"/>
    </source>
</evidence>
<reference evidence="1 2" key="1">
    <citation type="journal article" date="2009" name="BMC Genomics">
        <title>Complete genome sequence of the sugarcane nitrogen-fixing endophyte Gluconacetobacter diazotrophicus Pal5.</title>
        <authorList>
            <person name="Bertalan M."/>
            <person name="Albano R."/>
            <person name="Padua V."/>
            <person name="Rouws L."/>
            <person name="Rojas C."/>
            <person name="Hemerly A."/>
            <person name="Teixeira K."/>
            <person name="Schwab S."/>
            <person name="Araujo J."/>
            <person name="Oliveira A."/>
            <person name="Franca L."/>
            <person name="Magalhaes V."/>
            <person name="Alqueres S."/>
            <person name="Cardoso A."/>
            <person name="Almeida W."/>
            <person name="Loureiro M.M."/>
            <person name="Nogueira E."/>
            <person name="Cidade D."/>
            <person name="Oliveira D."/>
            <person name="Simao T."/>
            <person name="Macedo J."/>
            <person name="Valadao A."/>
            <person name="Dreschsel M."/>
            <person name="Freitas F."/>
            <person name="Vidal M."/>
            <person name="Guedes H."/>
            <person name="Rodrigues E."/>
            <person name="Meneses C."/>
            <person name="Brioso P."/>
            <person name="Pozzer L."/>
            <person name="Figueiredo D."/>
            <person name="Montano H."/>
            <person name="Junior J."/>
            <person name="Filho G."/>
            <person name="Flores V."/>
            <person name="Ferreira B."/>
            <person name="Branco A."/>
            <person name="Gonzalez P."/>
            <person name="Guillobel H."/>
            <person name="Lemos M."/>
            <person name="Seibel L."/>
            <person name="Macedo J."/>
            <person name="Alves-Ferreira M."/>
            <person name="Sachetto-Martins G."/>
            <person name="Coelho A."/>
            <person name="Santos E."/>
            <person name="Amaral G."/>
            <person name="Neves A."/>
            <person name="Pacheco A.B."/>
            <person name="Carvalho D."/>
            <person name="Lery L."/>
            <person name="Bisch P."/>
            <person name="Rossle S.C."/>
            <person name="Urmenyi T."/>
            <person name="Kruger W.V."/>
            <person name="Martins O."/>
            <person name="Baldani J.I."/>
            <person name="Ferreira P.C."/>
        </authorList>
    </citation>
    <scope>NUCLEOTIDE SEQUENCE [LARGE SCALE GENOMIC DNA]</scope>
    <source>
        <strain evidence="2">ATCC 49037 / DSM 5601 / CCUG 37298 / CIP 103539 / LMG 7603 / PAl5</strain>
    </source>
</reference>
<gene>
    <name evidence="1" type="ordered locus">GDI3798</name>
</gene>
<dbReference type="STRING" id="272568.GDI3798"/>
<proteinExistence type="predicted"/>
<sequence>MLTIAGTVASALDPSVAGYIATAEQIIPLIEAAVGLTPAKLSLRPGSSATVRVNGSVASPIRLRVWGQSPAQPAFALHDRSAIRIARMGEQGPRFPVRLAEEIAGTTF</sequence>
<organism evidence="1 2">
    <name type="scientific">Gluconacetobacter diazotrophicus (strain ATCC 49037 / DSM 5601 / CCUG 37298 / CIP 103539 / LMG 7603 / PAl5)</name>
    <dbReference type="NCBI Taxonomy" id="272568"/>
    <lineage>
        <taxon>Bacteria</taxon>
        <taxon>Pseudomonadati</taxon>
        <taxon>Pseudomonadota</taxon>
        <taxon>Alphaproteobacteria</taxon>
        <taxon>Acetobacterales</taxon>
        <taxon>Acetobacteraceae</taxon>
        <taxon>Gluconacetobacter</taxon>
    </lineage>
</organism>
<accession>A9H9R2</accession>
<dbReference type="Proteomes" id="UP000001176">
    <property type="component" value="Chromosome"/>
</dbReference>
<dbReference type="AlphaFoldDB" id="A9H9R2"/>
<evidence type="ECO:0000313" key="2">
    <source>
        <dbReference type="Proteomes" id="UP000001176"/>
    </source>
</evidence>
<dbReference type="EMBL" id="AM889285">
    <property type="protein sequence ID" value="CAP57741.1"/>
    <property type="molecule type" value="Genomic_DNA"/>
</dbReference>
<dbReference type="HOGENOM" id="CLU_2193231_0_0_5"/>
<dbReference type="KEGG" id="gdj:Gdia_2672"/>
<keyword evidence="2" id="KW-1185">Reference proteome</keyword>
<name>A9H9R2_GLUDA</name>
<dbReference type="RefSeq" id="WP_012228584.1">
    <property type="nucleotide sequence ID" value="NC_010125.1"/>
</dbReference>
<protein>
    <submittedName>
        <fullName evidence="1">Uncharacterized protein</fullName>
    </submittedName>
</protein>